<dbReference type="AlphaFoldDB" id="A0A183SI26"/>
<accession>A0A183SI26</accession>
<dbReference type="Gene3D" id="1.10.472.80">
    <property type="entry name" value="Ypt/Rab-GAP domain of gyp1p, domain 3"/>
    <property type="match status" value="1"/>
</dbReference>
<dbReference type="PANTHER" id="PTHR23354:SF122">
    <property type="entry name" value="GTPASE-ACTIVATING PROTEIN SKYWALKER"/>
    <property type="match status" value="1"/>
</dbReference>
<dbReference type="SMART" id="SM00584">
    <property type="entry name" value="TLDc"/>
    <property type="match status" value="1"/>
</dbReference>
<dbReference type="InterPro" id="IPR006571">
    <property type="entry name" value="TLDc_dom"/>
</dbReference>
<dbReference type="PANTHER" id="PTHR23354">
    <property type="entry name" value="NUCLEOLAR PROTEIN 7/ESTROGEN RECEPTOR COACTIVATOR-RELATED"/>
    <property type="match status" value="1"/>
</dbReference>
<evidence type="ECO:0000259" key="2">
    <source>
        <dbReference type="PROSITE" id="PS51886"/>
    </source>
</evidence>
<dbReference type="OrthoDB" id="10065050at2759"/>
<sequence length="640" mass="69856">MHLIPREVVERKLLETGSQPKTFARMCLIPVSHPIRKQLWPRLINLRFGTSLATSQLEQPAQIVHYSFAVLGYLEVRLLLLFPLSLCMVTQPDGTDASVGAPTPCPSSHHSSDTPSSLTGYELADRRLQPTYWLNARGRATLLSLMHEVSLSRPELVYAPQAWAVLALLLHFHPAAEALACLLALLDQPDLLVQSKADWRAVCLAMEHLGAAGFAGSRAIGILRHHQAAFQSPGSPNRKGEPETVTTPDNQKRTLTTSTATTTTTTTDDEVLALDPNPRYQLATWAVAVWLLPFECIVPLFDCFLVEGPKVLYRAGLLLWRLASKSEKPGSNCDLANHLIKAATTSAVTSDSRIFLRKIYNIRRFSKTHIQVALSKVVKMLPSNAGLELVDCLVVPCVLPGQRTYTAFGQVKAELAAKGRSSLRPRGSPAHNSVGRGPLLPSSLISADEFSFLIAGIADETLVQAYLPTLIFSSSTDGVSLNTLFQRCADHAETSGRPETILLVRTASGHGLVGAFCSQVWQAGNEFSYYGNGHTFLFRLRPGPPRLWKWCMDGAHGTDRFQRATARFLEVGGGLDAGPAGLRLETGLEMAQSGPSPTFNSECLIAPEDREMQSDLGEGKVYCHFRVSLVEVLGFKSAAF</sequence>
<proteinExistence type="predicted"/>
<feature type="compositionally biased region" description="Low complexity" evidence="1">
    <location>
        <begin position="106"/>
        <end position="117"/>
    </location>
</feature>
<dbReference type="PROSITE" id="PS51886">
    <property type="entry name" value="TLDC"/>
    <property type="match status" value="1"/>
</dbReference>
<gene>
    <name evidence="3" type="ORF">SSLN_LOCUS3874</name>
</gene>
<dbReference type="EMBL" id="UYSU01032677">
    <property type="protein sequence ID" value="VDL90259.1"/>
    <property type="molecule type" value="Genomic_DNA"/>
</dbReference>
<keyword evidence="4" id="KW-1185">Reference proteome</keyword>
<evidence type="ECO:0000313" key="4">
    <source>
        <dbReference type="Proteomes" id="UP000275846"/>
    </source>
</evidence>
<evidence type="ECO:0000313" key="5">
    <source>
        <dbReference type="WBParaSite" id="SSLN_0000400001-mRNA-1"/>
    </source>
</evidence>
<organism evidence="5">
    <name type="scientific">Schistocephalus solidus</name>
    <name type="common">Tapeworm</name>
    <dbReference type="NCBI Taxonomy" id="70667"/>
    <lineage>
        <taxon>Eukaryota</taxon>
        <taxon>Metazoa</taxon>
        <taxon>Spiralia</taxon>
        <taxon>Lophotrochozoa</taxon>
        <taxon>Platyhelminthes</taxon>
        <taxon>Cestoda</taxon>
        <taxon>Eucestoda</taxon>
        <taxon>Diphyllobothriidea</taxon>
        <taxon>Diphyllobothriidae</taxon>
        <taxon>Schistocephalus</taxon>
    </lineage>
</organism>
<protein>
    <submittedName>
        <fullName evidence="5">TLDc domain-containing protein</fullName>
    </submittedName>
</protein>
<feature type="domain" description="TLDc" evidence="2">
    <location>
        <begin position="443"/>
        <end position="636"/>
    </location>
</feature>
<evidence type="ECO:0000256" key="1">
    <source>
        <dbReference type="SAM" id="MobiDB-lite"/>
    </source>
</evidence>
<name>A0A183SI26_SCHSO</name>
<dbReference type="STRING" id="70667.A0A183SI26"/>
<reference evidence="5" key="1">
    <citation type="submission" date="2016-06" db="UniProtKB">
        <authorList>
            <consortium name="WormBaseParasite"/>
        </authorList>
    </citation>
    <scope>IDENTIFICATION</scope>
</reference>
<evidence type="ECO:0000313" key="3">
    <source>
        <dbReference type="EMBL" id="VDL90259.1"/>
    </source>
</evidence>
<feature type="region of interest" description="Disordered" evidence="1">
    <location>
        <begin position="97"/>
        <end position="118"/>
    </location>
</feature>
<reference evidence="3 4" key="2">
    <citation type="submission" date="2018-11" db="EMBL/GenBank/DDBJ databases">
        <authorList>
            <consortium name="Pathogen Informatics"/>
        </authorList>
    </citation>
    <scope>NUCLEOTIDE SEQUENCE [LARGE SCALE GENOMIC DNA]</scope>
    <source>
        <strain evidence="3 4">NST_G2</strain>
    </source>
</reference>
<dbReference type="Pfam" id="PF07534">
    <property type="entry name" value="TLD"/>
    <property type="match status" value="1"/>
</dbReference>
<feature type="region of interest" description="Disordered" evidence="1">
    <location>
        <begin position="230"/>
        <end position="262"/>
    </location>
</feature>
<dbReference type="Proteomes" id="UP000275846">
    <property type="component" value="Unassembled WGS sequence"/>
</dbReference>
<dbReference type="WBParaSite" id="SSLN_0000400001-mRNA-1">
    <property type="protein sequence ID" value="SSLN_0000400001-mRNA-1"/>
    <property type="gene ID" value="SSLN_0000400001"/>
</dbReference>